<protein>
    <submittedName>
        <fullName evidence="1">Outer membrane usher protein PapC</fullName>
    </submittedName>
</protein>
<gene>
    <name evidence="1" type="ORF">SAMN05421579_1801</name>
</gene>
<dbReference type="EMBL" id="FOVO01000080">
    <property type="protein sequence ID" value="SFO11904.1"/>
    <property type="molecule type" value="Genomic_DNA"/>
</dbReference>
<dbReference type="Proteomes" id="UP000199011">
    <property type="component" value="Unassembled WGS sequence"/>
</dbReference>
<dbReference type="GO" id="GO:0009297">
    <property type="term" value="P:pilus assembly"/>
    <property type="evidence" value="ECO:0007669"/>
    <property type="project" value="InterPro"/>
</dbReference>
<dbReference type="RefSeq" id="WP_175486208.1">
    <property type="nucleotide sequence ID" value="NZ_CAWRAH010000036.1"/>
</dbReference>
<dbReference type="AlphaFoldDB" id="A0A1I5EK69"/>
<dbReference type="PANTHER" id="PTHR30451">
    <property type="entry name" value="OUTER MEMBRANE USHER PROTEIN"/>
    <property type="match status" value="1"/>
</dbReference>
<reference evidence="2" key="1">
    <citation type="submission" date="2016-10" db="EMBL/GenBank/DDBJ databases">
        <authorList>
            <person name="Varghese N."/>
            <person name="Submissions S."/>
        </authorList>
    </citation>
    <scope>NUCLEOTIDE SEQUENCE [LARGE SCALE GENOMIC DNA]</scope>
    <source>
        <strain evidence="2">DSM 16522</strain>
    </source>
</reference>
<dbReference type="GO" id="GO:0015473">
    <property type="term" value="F:fimbrial usher porin activity"/>
    <property type="evidence" value="ECO:0007669"/>
    <property type="project" value="InterPro"/>
</dbReference>
<proteinExistence type="predicted"/>
<dbReference type="InterPro" id="IPR042186">
    <property type="entry name" value="FimD_plug_dom"/>
</dbReference>
<dbReference type="STRING" id="53341.SAMN05421579_1801"/>
<dbReference type="InterPro" id="IPR000015">
    <property type="entry name" value="Fimb_usher"/>
</dbReference>
<dbReference type="PANTHER" id="PTHR30451:SF10">
    <property type="entry name" value="OUTER MEMBRANE USHER PROTEIN YFCU-RELATED"/>
    <property type="match status" value="1"/>
</dbReference>
<accession>A0A1I5EK69</accession>
<organism evidence="1 2">
    <name type="scientific">Xenorhabdus japonica</name>
    <dbReference type="NCBI Taxonomy" id="53341"/>
    <lineage>
        <taxon>Bacteria</taxon>
        <taxon>Pseudomonadati</taxon>
        <taxon>Pseudomonadota</taxon>
        <taxon>Gammaproteobacteria</taxon>
        <taxon>Enterobacterales</taxon>
        <taxon>Morganellaceae</taxon>
        <taxon>Xenorhabdus</taxon>
    </lineage>
</organism>
<dbReference type="Gene3D" id="2.60.40.2610">
    <property type="entry name" value="Outer membrane usher protein FimD, plug domain"/>
    <property type="match status" value="1"/>
</dbReference>
<dbReference type="GO" id="GO:0009279">
    <property type="term" value="C:cell outer membrane"/>
    <property type="evidence" value="ECO:0007669"/>
    <property type="project" value="TreeGrafter"/>
</dbReference>
<evidence type="ECO:0000313" key="2">
    <source>
        <dbReference type="Proteomes" id="UP000199011"/>
    </source>
</evidence>
<sequence length="231" mass="25509">MYTISLNKSFSEQQISLGLSYNYQTYWDQENITYYSVRADKYFSAFGLDNFSLGLSTVRTRYANTGKMSNEILLNLNVPLNQGSVSYNGSYSSGQFNHSTSYYSRLRNNNSYSLSAGFNHGRSGHTRPRISGYYSHLGNMAQTSANISLMQGHYASMGLSASGGMTVTMKGMALHPGGFNGDTRLIVDTDGIADVPIDGGRVKTNRWGVGVVTDVNSYYRNTRANGSNLYR</sequence>
<dbReference type="Pfam" id="PF00577">
    <property type="entry name" value="Usher"/>
    <property type="match status" value="1"/>
</dbReference>
<evidence type="ECO:0000313" key="1">
    <source>
        <dbReference type="EMBL" id="SFO11904.1"/>
    </source>
</evidence>
<name>A0A1I5EK69_9GAMM</name>
<keyword evidence="2" id="KW-1185">Reference proteome</keyword>